<dbReference type="AlphaFoldDB" id="A0A409WJX9"/>
<evidence type="ECO:0000256" key="1">
    <source>
        <dbReference type="SAM" id="MobiDB-lite"/>
    </source>
</evidence>
<comment type="caution">
    <text evidence="2">The sequence shown here is derived from an EMBL/GenBank/DDBJ whole genome shotgun (WGS) entry which is preliminary data.</text>
</comment>
<proteinExistence type="predicted"/>
<feature type="region of interest" description="Disordered" evidence="1">
    <location>
        <begin position="1"/>
        <end position="37"/>
    </location>
</feature>
<protein>
    <submittedName>
        <fullName evidence="2">Uncharacterized protein</fullName>
    </submittedName>
</protein>
<name>A0A409WJX9_PSICY</name>
<reference evidence="2 3" key="1">
    <citation type="journal article" date="2018" name="Evol. Lett.">
        <title>Horizontal gene cluster transfer increased hallucinogenic mushroom diversity.</title>
        <authorList>
            <person name="Reynolds H.T."/>
            <person name="Vijayakumar V."/>
            <person name="Gluck-Thaler E."/>
            <person name="Korotkin H.B."/>
            <person name="Matheny P.B."/>
            <person name="Slot J.C."/>
        </authorList>
    </citation>
    <scope>NUCLEOTIDE SEQUENCE [LARGE SCALE GENOMIC DNA]</scope>
    <source>
        <strain evidence="2 3">2631</strain>
    </source>
</reference>
<dbReference type="Proteomes" id="UP000283269">
    <property type="component" value="Unassembled WGS sequence"/>
</dbReference>
<feature type="compositionally biased region" description="Polar residues" evidence="1">
    <location>
        <begin position="24"/>
        <end position="35"/>
    </location>
</feature>
<evidence type="ECO:0000313" key="2">
    <source>
        <dbReference type="EMBL" id="PPQ78789.1"/>
    </source>
</evidence>
<sequence>MNTPTFQNSVSHYSSSSPVVRTGPENTGDSDSSPAIESHATIDPEALIRELSKLALGHEDHTGNYRWIQYVHNGPDDDGFNRDVCLKDDDSDDGHEYDYDTESLDFKWHLNTFCLKKAVLEPYDIQQAEASRNPPPSLSFESNIDDILDYYVDQCLDSSKPKSGCDA</sequence>
<feature type="compositionally biased region" description="Low complexity" evidence="1">
    <location>
        <begin position="9"/>
        <end position="20"/>
    </location>
</feature>
<evidence type="ECO:0000313" key="3">
    <source>
        <dbReference type="Proteomes" id="UP000283269"/>
    </source>
</evidence>
<gene>
    <name evidence="2" type="ORF">CVT25_010662</name>
</gene>
<organism evidence="2 3">
    <name type="scientific">Psilocybe cyanescens</name>
    <dbReference type="NCBI Taxonomy" id="93625"/>
    <lineage>
        <taxon>Eukaryota</taxon>
        <taxon>Fungi</taxon>
        <taxon>Dikarya</taxon>
        <taxon>Basidiomycota</taxon>
        <taxon>Agaricomycotina</taxon>
        <taxon>Agaricomycetes</taxon>
        <taxon>Agaricomycetidae</taxon>
        <taxon>Agaricales</taxon>
        <taxon>Agaricineae</taxon>
        <taxon>Strophariaceae</taxon>
        <taxon>Psilocybe</taxon>
    </lineage>
</organism>
<accession>A0A409WJX9</accession>
<dbReference type="EMBL" id="NHYD01003407">
    <property type="protein sequence ID" value="PPQ78789.1"/>
    <property type="molecule type" value="Genomic_DNA"/>
</dbReference>
<dbReference type="InParanoid" id="A0A409WJX9"/>
<keyword evidence="3" id="KW-1185">Reference proteome</keyword>